<dbReference type="Proteomes" id="UP000580517">
    <property type="component" value="Unassembled WGS sequence"/>
</dbReference>
<dbReference type="AlphaFoldDB" id="A0A853FGV5"/>
<evidence type="ECO:0000313" key="3">
    <source>
        <dbReference type="Proteomes" id="UP000580517"/>
    </source>
</evidence>
<name>A0A853FGV5_9BURK</name>
<reference evidence="2 3" key="1">
    <citation type="submission" date="2020-07" db="EMBL/GenBank/DDBJ databases">
        <title>Taxonomic revisions and descriptions of new bacterial species based on genomic comparisons in the high-G+C-content subgroup of the family Alcaligenaceae.</title>
        <authorList>
            <person name="Szabo A."/>
            <person name="Felfoldi T."/>
        </authorList>
    </citation>
    <scope>NUCLEOTIDE SEQUENCE [LARGE SCALE GENOMIC DNA]</scope>
    <source>
        <strain evidence="2 3">DSM 25264</strain>
    </source>
</reference>
<sequence length="59" mass="6311">MSKSEAPPVVLDIPPATPPTPDPYWGQGGSYTRDPATGKRTLVQRTEQCADCILQPSKG</sequence>
<proteinExistence type="predicted"/>
<keyword evidence="3" id="KW-1185">Reference proteome</keyword>
<protein>
    <submittedName>
        <fullName evidence="2">Uncharacterized protein</fullName>
    </submittedName>
</protein>
<accession>A0A853FGV5</accession>
<comment type="caution">
    <text evidence="2">The sequence shown here is derived from an EMBL/GenBank/DDBJ whole genome shotgun (WGS) entry which is preliminary data.</text>
</comment>
<evidence type="ECO:0000313" key="2">
    <source>
        <dbReference type="EMBL" id="NYT38872.1"/>
    </source>
</evidence>
<evidence type="ECO:0000256" key="1">
    <source>
        <dbReference type="SAM" id="MobiDB-lite"/>
    </source>
</evidence>
<dbReference type="RefSeq" id="WP_129971448.1">
    <property type="nucleotide sequence ID" value="NZ_JACCEW010000008.1"/>
</dbReference>
<organism evidence="2 3">
    <name type="scientific">Allopusillimonas soli</name>
    <dbReference type="NCBI Taxonomy" id="659016"/>
    <lineage>
        <taxon>Bacteria</taxon>
        <taxon>Pseudomonadati</taxon>
        <taxon>Pseudomonadota</taxon>
        <taxon>Betaproteobacteria</taxon>
        <taxon>Burkholderiales</taxon>
        <taxon>Alcaligenaceae</taxon>
        <taxon>Allopusillimonas</taxon>
    </lineage>
</organism>
<feature type="region of interest" description="Disordered" evidence="1">
    <location>
        <begin position="1"/>
        <end position="36"/>
    </location>
</feature>
<gene>
    <name evidence="2" type="ORF">H0A68_18510</name>
</gene>
<dbReference type="EMBL" id="JACCEW010000008">
    <property type="protein sequence ID" value="NYT38872.1"/>
    <property type="molecule type" value="Genomic_DNA"/>
</dbReference>